<organism evidence="7 8">
    <name type="scientific">Nereida ignava</name>
    <dbReference type="NCBI Taxonomy" id="282199"/>
    <lineage>
        <taxon>Bacteria</taxon>
        <taxon>Pseudomonadati</taxon>
        <taxon>Pseudomonadota</taxon>
        <taxon>Alphaproteobacteria</taxon>
        <taxon>Rhodobacterales</taxon>
        <taxon>Roseobacteraceae</taxon>
        <taxon>Nereida</taxon>
    </lineage>
</organism>
<dbReference type="Pfam" id="PF13664">
    <property type="entry name" value="DUF4149"/>
    <property type="match status" value="1"/>
</dbReference>
<keyword evidence="3 5" id="KW-1133">Transmembrane helix</keyword>
<evidence type="ECO:0000313" key="7">
    <source>
        <dbReference type="EMBL" id="CRK75909.1"/>
    </source>
</evidence>
<keyword evidence="8" id="KW-1185">Reference proteome</keyword>
<reference evidence="7 8" key="1">
    <citation type="submission" date="2015-04" db="EMBL/GenBank/DDBJ databases">
        <authorList>
            <person name="Syromyatnikov M.Y."/>
            <person name="Popov V.N."/>
        </authorList>
    </citation>
    <scope>NUCLEOTIDE SEQUENCE [LARGE SCALE GENOMIC DNA]</scope>
    <source>
        <strain evidence="7 8">CECT 5292</strain>
    </source>
</reference>
<dbReference type="InterPro" id="IPR025423">
    <property type="entry name" value="TMEM205-like"/>
</dbReference>
<evidence type="ECO:0000256" key="3">
    <source>
        <dbReference type="ARBA" id="ARBA00022989"/>
    </source>
</evidence>
<keyword evidence="4 5" id="KW-0472">Membrane</keyword>
<feature type="domain" description="TMEM205-like" evidence="6">
    <location>
        <begin position="7"/>
        <end position="97"/>
    </location>
</feature>
<evidence type="ECO:0000259" key="6">
    <source>
        <dbReference type="Pfam" id="PF13664"/>
    </source>
</evidence>
<evidence type="ECO:0000256" key="4">
    <source>
        <dbReference type="ARBA" id="ARBA00023136"/>
    </source>
</evidence>
<feature type="transmembrane region" description="Helical" evidence="5">
    <location>
        <begin position="69"/>
        <end position="87"/>
    </location>
</feature>
<protein>
    <recommendedName>
        <fullName evidence="6">TMEM205-like domain-containing protein</fullName>
    </recommendedName>
</protein>
<keyword evidence="2 5" id="KW-0812">Transmembrane</keyword>
<proteinExistence type="predicted"/>
<feature type="transmembrane region" description="Helical" evidence="5">
    <location>
        <begin position="107"/>
        <end position="128"/>
    </location>
</feature>
<evidence type="ECO:0000256" key="5">
    <source>
        <dbReference type="SAM" id="Phobius"/>
    </source>
</evidence>
<evidence type="ECO:0000256" key="2">
    <source>
        <dbReference type="ARBA" id="ARBA00022692"/>
    </source>
</evidence>
<dbReference type="RefSeq" id="WP_074842138.1">
    <property type="nucleotide sequence ID" value="NZ_CBFHGK010000033.1"/>
</dbReference>
<dbReference type="GO" id="GO:0016020">
    <property type="term" value="C:membrane"/>
    <property type="evidence" value="ECO:0007669"/>
    <property type="project" value="UniProtKB-SubCell"/>
</dbReference>
<sequence>MDIVTLLLSAVLFGGMTFFSFGFAPVLFKQLPVAQVRPLLRGTFSYYYLVIIVLSALCTAAAFLNSGIAAALLAVICLSTVYARQILMPQINAATDRDDEAAFKWLHGLSVLIQLVQLGLAGWALVLLGS</sequence>
<evidence type="ECO:0000256" key="1">
    <source>
        <dbReference type="ARBA" id="ARBA00004370"/>
    </source>
</evidence>
<accession>A0A0U1NN32</accession>
<dbReference type="Proteomes" id="UP000048949">
    <property type="component" value="Unassembled WGS sequence"/>
</dbReference>
<gene>
    <name evidence="7" type="ORF">NIG5292_01965</name>
</gene>
<evidence type="ECO:0000313" key="8">
    <source>
        <dbReference type="Proteomes" id="UP000048949"/>
    </source>
</evidence>
<feature type="transmembrane region" description="Helical" evidence="5">
    <location>
        <begin position="46"/>
        <end position="64"/>
    </location>
</feature>
<comment type="subcellular location">
    <subcellularLocation>
        <location evidence="1">Membrane</location>
    </subcellularLocation>
</comment>
<name>A0A0U1NN32_9RHOB</name>
<dbReference type="EMBL" id="CVQV01000010">
    <property type="protein sequence ID" value="CRK75909.1"/>
    <property type="molecule type" value="Genomic_DNA"/>
</dbReference>
<dbReference type="STRING" id="282199.GCA_001049735_01964"/>
<dbReference type="AlphaFoldDB" id="A0A0U1NN32"/>